<proteinExistence type="evidence at transcript level"/>
<dbReference type="EMBL" id="GBBM01007567">
    <property type="protein sequence ID" value="JAC27851.1"/>
    <property type="molecule type" value="mRNA"/>
</dbReference>
<organism evidence="2">
    <name type="scientific">Amblyomma triste</name>
    <name type="common">Neotropical tick</name>
    <dbReference type="NCBI Taxonomy" id="251400"/>
    <lineage>
        <taxon>Eukaryota</taxon>
        <taxon>Metazoa</taxon>
        <taxon>Ecdysozoa</taxon>
        <taxon>Arthropoda</taxon>
        <taxon>Chelicerata</taxon>
        <taxon>Arachnida</taxon>
        <taxon>Acari</taxon>
        <taxon>Parasitiformes</taxon>
        <taxon>Ixodida</taxon>
        <taxon>Ixodoidea</taxon>
        <taxon>Ixodidae</taxon>
        <taxon>Amblyomminae</taxon>
        <taxon>Amblyomma</taxon>
    </lineage>
</organism>
<evidence type="ECO:0000313" key="2">
    <source>
        <dbReference type="EMBL" id="JAC27851.1"/>
    </source>
</evidence>
<protein>
    <submittedName>
        <fullName evidence="2">Putative secreted protein</fullName>
    </submittedName>
</protein>
<keyword evidence="1" id="KW-0732">Signal</keyword>
<feature type="signal peptide" evidence="1">
    <location>
        <begin position="1"/>
        <end position="24"/>
    </location>
</feature>
<sequence>MISTLQVAVFCGVALVVLVHMSRSTEYKCGPFCPFEGDTLTSCVTLCDELKPDLDLIFDPPQGLFRNGTPCWLSGERGGPVGQCCGDECKANGSCKSTMHKCKLQEEIRRNVTAGKLEFVKRMFRRNISVNIPSPQ</sequence>
<evidence type="ECO:0000256" key="1">
    <source>
        <dbReference type="SAM" id="SignalP"/>
    </source>
</evidence>
<dbReference type="AlphaFoldDB" id="A0A023G0Z5"/>
<name>A0A023G0Z5_AMBTT</name>
<accession>A0A023G0Z5</accession>
<feature type="chain" id="PRO_5001516433" evidence="1">
    <location>
        <begin position="25"/>
        <end position="136"/>
    </location>
</feature>
<reference evidence="2" key="1">
    <citation type="submission" date="2014-03" db="EMBL/GenBank/DDBJ databases">
        <title>The sialotranscriptome of Amblyomma triste, Amblyomma parvum and Amblyomma cajennense ticks, uncovered by 454-based RNA-seq.</title>
        <authorList>
            <person name="Garcia G.R."/>
            <person name="Gardinassi L.G."/>
            <person name="Ribeiro J.M."/>
            <person name="Anatriello E."/>
            <person name="Ferreira B.R."/>
            <person name="Moreira H.N."/>
            <person name="Mafra C."/>
            <person name="Olegario M.M."/>
            <person name="Szabo P.J."/>
            <person name="Miranda-Santos I.K."/>
            <person name="Maruyama S.R."/>
        </authorList>
    </citation>
    <scope>NUCLEOTIDE SEQUENCE</scope>
    <source>
        <strain evidence="2">Mato Grasso do Sul</strain>
        <tissue evidence="2">Salivary glands</tissue>
    </source>
</reference>